<organism evidence="1 2">
    <name type="scientific">Phascolomyces articulosus</name>
    <dbReference type="NCBI Taxonomy" id="60185"/>
    <lineage>
        <taxon>Eukaryota</taxon>
        <taxon>Fungi</taxon>
        <taxon>Fungi incertae sedis</taxon>
        <taxon>Mucoromycota</taxon>
        <taxon>Mucoromycotina</taxon>
        <taxon>Mucoromycetes</taxon>
        <taxon>Mucorales</taxon>
        <taxon>Lichtheimiaceae</taxon>
        <taxon>Phascolomyces</taxon>
    </lineage>
</organism>
<sequence length="176" mass="20180">MLLRFRFFELFIIMQSEFYDSDFSPEKTMHIGIVGSYYNVAGFPSLAMNPFLITIRCHCHQVTSAIRSIPSTYPTAKTFITNYYKDVFFLTQTCHGRFKKALTSSHEKTTITTATASRLDPVNCTIHHLILDMITPKLVDNKGPAITWILILCGTGETWQHQFMISNPSWMDGRIE</sequence>
<keyword evidence="2" id="KW-1185">Reference proteome</keyword>
<accession>A0AAD5JX33</accession>
<protein>
    <submittedName>
        <fullName evidence="1">Uncharacterized protein</fullName>
    </submittedName>
</protein>
<comment type="caution">
    <text evidence="1">The sequence shown here is derived from an EMBL/GenBank/DDBJ whole genome shotgun (WGS) entry which is preliminary data.</text>
</comment>
<proteinExistence type="predicted"/>
<reference evidence="1" key="1">
    <citation type="journal article" date="2022" name="IScience">
        <title>Evolution of zygomycete secretomes and the origins of terrestrial fungal ecologies.</title>
        <authorList>
            <person name="Chang Y."/>
            <person name="Wang Y."/>
            <person name="Mondo S."/>
            <person name="Ahrendt S."/>
            <person name="Andreopoulos W."/>
            <person name="Barry K."/>
            <person name="Beard J."/>
            <person name="Benny G.L."/>
            <person name="Blankenship S."/>
            <person name="Bonito G."/>
            <person name="Cuomo C."/>
            <person name="Desiro A."/>
            <person name="Gervers K.A."/>
            <person name="Hundley H."/>
            <person name="Kuo A."/>
            <person name="LaButti K."/>
            <person name="Lang B.F."/>
            <person name="Lipzen A."/>
            <person name="O'Donnell K."/>
            <person name="Pangilinan J."/>
            <person name="Reynolds N."/>
            <person name="Sandor L."/>
            <person name="Smith M.E."/>
            <person name="Tsang A."/>
            <person name="Grigoriev I.V."/>
            <person name="Stajich J.E."/>
            <person name="Spatafora J.W."/>
        </authorList>
    </citation>
    <scope>NUCLEOTIDE SEQUENCE</scope>
    <source>
        <strain evidence="1">RSA 2281</strain>
    </source>
</reference>
<evidence type="ECO:0000313" key="2">
    <source>
        <dbReference type="Proteomes" id="UP001209540"/>
    </source>
</evidence>
<dbReference type="Proteomes" id="UP001209540">
    <property type="component" value="Unassembled WGS sequence"/>
</dbReference>
<dbReference type="EMBL" id="JAIXMP010000019">
    <property type="protein sequence ID" value="KAI9258108.1"/>
    <property type="molecule type" value="Genomic_DNA"/>
</dbReference>
<name>A0AAD5JX33_9FUNG</name>
<dbReference type="AlphaFoldDB" id="A0AAD5JX33"/>
<evidence type="ECO:0000313" key="1">
    <source>
        <dbReference type="EMBL" id="KAI9258108.1"/>
    </source>
</evidence>
<gene>
    <name evidence="1" type="ORF">BDA99DRAFT_539120</name>
</gene>
<reference evidence="1" key="2">
    <citation type="submission" date="2023-02" db="EMBL/GenBank/DDBJ databases">
        <authorList>
            <consortium name="DOE Joint Genome Institute"/>
            <person name="Mondo S.J."/>
            <person name="Chang Y."/>
            <person name="Wang Y."/>
            <person name="Ahrendt S."/>
            <person name="Andreopoulos W."/>
            <person name="Barry K."/>
            <person name="Beard J."/>
            <person name="Benny G.L."/>
            <person name="Blankenship S."/>
            <person name="Bonito G."/>
            <person name="Cuomo C."/>
            <person name="Desiro A."/>
            <person name="Gervers K.A."/>
            <person name="Hundley H."/>
            <person name="Kuo A."/>
            <person name="LaButti K."/>
            <person name="Lang B.F."/>
            <person name="Lipzen A."/>
            <person name="O'Donnell K."/>
            <person name="Pangilinan J."/>
            <person name="Reynolds N."/>
            <person name="Sandor L."/>
            <person name="Smith M.W."/>
            <person name="Tsang A."/>
            <person name="Grigoriev I.V."/>
            <person name="Stajich J.E."/>
            <person name="Spatafora J.W."/>
        </authorList>
    </citation>
    <scope>NUCLEOTIDE SEQUENCE</scope>
    <source>
        <strain evidence="1">RSA 2281</strain>
    </source>
</reference>